<feature type="transmembrane region" description="Helical" evidence="10">
    <location>
        <begin position="702"/>
        <end position="722"/>
    </location>
</feature>
<keyword evidence="3 10" id="KW-0812">Transmembrane</keyword>
<dbReference type="InterPro" id="IPR008250">
    <property type="entry name" value="ATPase_P-typ_transduc_dom_A_sf"/>
</dbReference>
<keyword evidence="8 10" id="KW-1133">Transmembrane helix</keyword>
<dbReference type="Proteomes" id="UP000177306">
    <property type="component" value="Unassembled WGS sequence"/>
</dbReference>
<accession>A0A1F6EGW6</accession>
<keyword evidence="9 10" id="KW-0472">Membrane</keyword>
<dbReference type="SFLD" id="SFLDF00027">
    <property type="entry name" value="p-type_atpase"/>
    <property type="match status" value="1"/>
</dbReference>
<dbReference type="InterPro" id="IPR001757">
    <property type="entry name" value="P_typ_ATPase"/>
</dbReference>
<dbReference type="InterPro" id="IPR023214">
    <property type="entry name" value="HAD_sf"/>
</dbReference>
<dbReference type="SFLD" id="SFLDG00002">
    <property type="entry name" value="C1.7:_P-type_atpase_like"/>
    <property type="match status" value="1"/>
</dbReference>
<feature type="transmembrane region" description="Helical" evidence="10">
    <location>
        <begin position="814"/>
        <end position="832"/>
    </location>
</feature>
<feature type="transmembrane region" description="Helical" evidence="10">
    <location>
        <begin position="838"/>
        <end position="860"/>
    </location>
</feature>
<evidence type="ECO:0000313" key="12">
    <source>
        <dbReference type="EMBL" id="OGG72522.1"/>
    </source>
</evidence>
<feature type="transmembrane region" description="Helical" evidence="10">
    <location>
        <begin position="244"/>
        <end position="268"/>
    </location>
</feature>
<dbReference type="Pfam" id="PF00702">
    <property type="entry name" value="Hydrolase"/>
    <property type="match status" value="1"/>
</dbReference>
<dbReference type="SFLD" id="SFLDS00003">
    <property type="entry name" value="Haloacid_Dehalogenase"/>
    <property type="match status" value="1"/>
</dbReference>
<evidence type="ECO:0000256" key="4">
    <source>
        <dbReference type="ARBA" id="ARBA00022741"/>
    </source>
</evidence>
<evidence type="ECO:0000256" key="3">
    <source>
        <dbReference type="ARBA" id="ARBA00022692"/>
    </source>
</evidence>
<dbReference type="Pfam" id="PF00690">
    <property type="entry name" value="Cation_ATPase_N"/>
    <property type="match status" value="1"/>
</dbReference>
<feature type="transmembrane region" description="Helical" evidence="10">
    <location>
        <begin position="777"/>
        <end position="794"/>
    </location>
</feature>
<dbReference type="InterPro" id="IPR023299">
    <property type="entry name" value="ATPase_P-typ_cyto_dom_N"/>
</dbReference>
<dbReference type="NCBIfam" id="TIGR01494">
    <property type="entry name" value="ATPase_P-type"/>
    <property type="match status" value="2"/>
</dbReference>
<dbReference type="GO" id="GO:0016020">
    <property type="term" value="C:membrane"/>
    <property type="evidence" value="ECO:0007669"/>
    <property type="project" value="InterPro"/>
</dbReference>
<evidence type="ECO:0000256" key="10">
    <source>
        <dbReference type="SAM" id="Phobius"/>
    </source>
</evidence>
<dbReference type="InterPro" id="IPR044492">
    <property type="entry name" value="P_typ_ATPase_HD_dom"/>
</dbReference>
<dbReference type="EMBL" id="MFLY01000046">
    <property type="protein sequence ID" value="OGG72522.1"/>
    <property type="molecule type" value="Genomic_DNA"/>
</dbReference>
<evidence type="ECO:0000256" key="2">
    <source>
        <dbReference type="ARBA" id="ARBA00022553"/>
    </source>
</evidence>
<comment type="subcellular location">
    <subcellularLocation>
        <location evidence="1">Endomembrane system</location>
        <topology evidence="1">Multi-pass membrane protein</topology>
    </subcellularLocation>
</comment>
<dbReference type="InterPro" id="IPR006068">
    <property type="entry name" value="ATPase_P-typ_cation-transptr_C"/>
</dbReference>
<sequence length="873" mass="95489">MHGEKTYMWSLGEGEALAMFESNAHGLTEDEADARLRRFGANTLPRARRFNVFGILARQFTSPLIFILIAAAVLTIILREWVDTAVIVLAILVNAGLGFYQEFRAETTLEKLTTYIKERARVVRDGVEEEIDSILLVPGDIVHLASGARVPADARLLEVHDLSIDESVLTGESLSVHKNTEILSEGTILPERTNMVFAGTLVVEGSGVALVSATDAHTEIGRIALLVSETKHEATPLQRALSRLGWFIFSLIVALATLIFFLGLARGIPLFEMLLMAAAISVGAIPEALPIALTVILAIGVERLAARKGIMRNLAAAETLGSASVIMTDKTGTLTEANMKLVDIRTQGELLHKADARETLTHLNPTEHEILEAALWSADVILENPEDAPKEWRFLGRPIETAIARAAHEHGFDVRDFSRTRASLLSFNSTNKFSISGNHAKEIYVAVGAPDILLARSRLTKDDYLTIENEIHRVSAEGKRLLGVARFSREKATHFKNGTARPDHASDLEFLGVLVFRDPIRADAKGALQKMERLGARVIMVTGDLKGTAIAVARELGWDVDESAVLSGEEVRQLSDDELIQALPKIKIFARVTPEDKLRIGKLYQKKGEVVAMTGDGVNDAPSLKAADIGIALGTGTDVAKSAAGLVLLDDNFTTIVRAIEEGRRILENIRKVFVYLTSTCLDAVILIGGALIVGLPLPLSALQIIWVNFFTDSLPALSFAFEKEYENHAGAEVRADILTREVKILTLGIGVLTSILLFGMYWLLLYTGVDTEHARSAIFVCFALYGLVVAYSFRSLRRLLFSYPLFENRALNWSVALGAILIIASVTVPFFQNLFGLTTIPLALVGVIALWLVANVILVELTKWGFRTFLHS</sequence>
<protein>
    <recommendedName>
        <fullName evidence="11">Cation-transporting P-type ATPase N-terminal domain-containing protein</fullName>
    </recommendedName>
</protein>
<dbReference type="Gene3D" id="3.40.1110.10">
    <property type="entry name" value="Calcium-transporting ATPase, cytoplasmic domain N"/>
    <property type="match status" value="1"/>
</dbReference>
<organism evidence="12 13">
    <name type="scientific">Candidatus Kaiserbacteria bacterium RIFCSPLOWO2_01_FULL_53_17</name>
    <dbReference type="NCBI Taxonomy" id="1798511"/>
    <lineage>
        <taxon>Bacteria</taxon>
        <taxon>Candidatus Kaiseribacteriota</taxon>
    </lineage>
</organism>
<keyword evidence="7" id="KW-1278">Translocase</keyword>
<dbReference type="SUPFAM" id="SSF81653">
    <property type="entry name" value="Calcium ATPase, transduction domain A"/>
    <property type="match status" value="1"/>
</dbReference>
<reference evidence="12 13" key="1">
    <citation type="journal article" date="2016" name="Nat. Commun.">
        <title>Thousands of microbial genomes shed light on interconnected biogeochemical processes in an aquifer system.</title>
        <authorList>
            <person name="Anantharaman K."/>
            <person name="Brown C.T."/>
            <person name="Hug L.A."/>
            <person name="Sharon I."/>
            <person name="Castelle C.J."/>
            <person name="Probst A.J."/>
            <person name="Thomas B.C."/>
            <person name="Singh A."/>
            <person name="Wilkins M.J."/>
            <person name="Karaoz U."/>
            <person name="Brodie E.L."/>
            <person name="Williams K.H."/>
            <person name="Hubbard S.S."/>
            <person name="Banfield J.F."/>
        </authorList>
    </citation>
    <scope>NUCLEOTIDE SEQUENCE [LARGE SCALE GENOMIC DNA]</scope>
</reference>
<dbReference type="Gene3D" id="3.40.50.1000">
    <property type="entry name" value="HAD superfamily/HAD-like"/>
    <property type="match status" value="1"/>
</dbReference>
<evidence type="ECO:0000259" key="11">
    <source>
        <dbReference type="SMART" id="SM00831"/>
    </source>
</evidence>
<feature type="transmembrane region" description="Helical" evidence="10">
    <location>
        <begin position="673"/>
        <end position="696"/>
    </location>
</feature>
<name>A0A1F6EGW6_9BACT</name>
<feature type="transmembrane region" description="Helical" evidence="10">
    <location>
        <begin position="743"/>
        <end position="765"/>
    </location>
</feature>
<evidence type="ECO:0000256" key="8">
    <source>
        <dbReference type="ARBA" id="ARBA00022989"/>
    </source>
</evidence>
<keyword evidence="6" id="KW-0460">Magnesium</keyword>
<dbReference type="SUPFAM" id="SSF81665">
    <property type="entry name" value="Calcium ATPase, transmembrane domain M"/>
    <property type="match status" value="1"/>
</dbReference>
<dbReference type="PANTHER" id="PTHR42861">
    <property type="entry name" value="CALCIUM-TRANSPORTING ATPASE"/>
    <property type="match status" value="1"/>
</dbReference>
<evidence type="ECO:0000256" key="1">
    <source>
        <dbReference type="ARBA" id="ARBA00004127"/>
    </source>
</evidence>
<dbReference type="InterPro" id="IPR059000">
    <property type="entry name" value="ATPase_P-type_domA"/>
</dbReference>
<dbReference type="Gene3D" id="1.20.1110.10">
    <property type="entry name" value="Calcium-transporting ATPase, transmembrane domain"/>
    <property type="match status" value="1"/>
</dbReference>
<dbReference type="InterPro" id="IPR004014">
    <property type="entry name" value="ATPase_P-typ_cation-transptr_N"/>
</dbReference>
<dbReference type="PROSITE" id="PS00154">
    <property type="entry name" value="ATPASE_E1_E2"/>
    <property type="match status" value="1"/>
</dbReference>
<gene>
    <name evidence="12" type="ORF">A3A38_04150</name>
</gene>
<evidence type="ECO:0000313" key="13">
    <source>
        <dbReference type="Proteomes" id="UP000177306"/>
    </source>
</evidence>
<proteinExistence type="predicted"/>
<feature type="transmembrane region" description="Helical" evidence="10">
    <location>
        <begin position="84"/>
        <end position="103"/>
    </location>
</feature>
<dbReference type="SMART" id="SM00831">
    <property type="entry name" value="Cation_ATPase_N"/>
    <property type="match status" value="1"/>
</dbReference>
<dbReference type="InterPro" id="IPR036412">
    <property type="entry name" value="HAD-like_sf"/>
</dbReference>
<dbReference type="InterPro" id="IPR023298">
    <property type="entry name" value="ATPase_P-typ_TM_dom_sf"/>
</dbReference>
<dbReference type="PRINTS" id="PR00119">
    <property type="entry name" value="CATATPASE"/>
</dbReference>
<evidence type="ECO:0000256" key="7">
    <source>
        <dbReference type="ARBA" id="ARBA00022967"/>
    </source>
</evidence>
<evidence type="ECO:0000256" key="6">
    <source>
        <dbReference type="ARBA" id="ARBA00022842"/>
    </source>
</evidence>
<feature type="domain" description="Cation-transporting P-type ATPase N-terminal" evidence="11">
    <location>
        <begin position="7"/>
        <end position="80"/>
    </location>
</feature>
<comment type="caution">
    <text evidence="12">The sequence shown here is derived from an EMBL/GenBank/DDBJ whole genome shotgun (WGS) entry which is preliminary data.</text>
</comment>
<dbReference type="GO" id="GO:0012505">
    <property type="term" value="C:endomembrane system"/>
    <property type="evidence" value="ECO:0007669"/>
    <property type="project" value="UniProtKB-SubCell"/>
</dbReference>
<feature type="transmembrane region" description="Helical" evidence="10">
    <location>
        <begin position="274"/>
        <end position="301"/>
    </location>
</feature>
<dbReference type="Pfam" id="PF00689">
    <property type="entry name" value="Cation_ATPase_C"/>
    <property type="match status" value="1"/>
</dbReference>
<evidence type="ECO:0000256" key="9">
    <source>
        <dbReference type="ARBA" id="ARBA00023136"/>
    </source>
</evidence>
<dbReference type="AlphaFoldDB" id="A0A1F6EGW6"/>
<dbReference type="Gene3D" id="2.70.150.10">
    <property type="entry name" value="Calcium-transporting ATPase, cytoplasmic transduction domain A"/>
    <property type="match status" value="1"/>
</dbReference>
<evidence type="ECO:0000256" key="5">
    <source>
        <dbReference type="ARBA" id="ARBA00022840"/>
    </source>
</evidence>
<dbReference type="PRINTS" id="PR00120">
    <property type="entry name" value="HATPASE"/>
</dbReference>
<keyword evidence="4" id="KW-0547">Nucleotide-binding</keyword>
<dbReference type="GO" id="GO:0005524">
    <property type="term" value="F:ATP binding"/>
    <property type="evidence" value="ECO:0007669"/>
    <property type="project" value="UniProtKB-KW"/>
</dbReference>
<dbReference type="SUPFAM" id="SSF56784">
    <property type="entry name" value="HAD-like"/>
    <property type="match status" value="1"/>
</dbReference>
<dbReference type="SUPFAM" id="SSF81660">
    <property type="entry name" value="Metal cation-transporting ATPase, ATP-binding domain N"/>
    <property type="match status" value="1"/>
</dbReference>
<dbReference type="FunFam" id="2.70.150.10:FF:000160">
    <property type="entry name" value="Sarcoplasmic/endoplasmic reticulum calcium ATPase 1"/>
    <property type="match status" value="1"/>
</dbReference>
<feature type="transmembrane region" description="Helical" evidence="10">
    <location>
        <begin position="55"/>
        <end position="78"/>
    </location>
</feature>
<dbReference type="GO" id="GO:0016887">
    <property type="term" value="F:ATP hydrolysis activity"/>
    <property type="evidence" value="ECO:0007669"/>
    <property type="project" value="InterPro"/>
</dbReference>
<dbReference type="Pfam" id="PF00122">
    <property type="entry name" value="E1-E2_ATPase"/>
    <property type="match status" value="1"/>
</dbReference>
<keyword evidence="5" id="KW-0067">ATP-binding</keyword>
<keyword evidence="2" id="KW-0597">Phosphoprotein</keyword>
<dbReference type="InterPro" id="IPR018303">
    <property type="entry name" value="ATPase_P-typ_P_site"/>
</dbReference>